<gene>
    <name evidence="1" type="ORF">A0H81_04735</name>
</gene>
<dbReference type="Proteomes" id="UP000092993">
    <property type="component" value="Unassembled WGS sequence"/>
</dbReference>
<protein>
    <submittedName>
        <fullName evidence="1">Uncharacterized protein</fullName>
    </submittedName>
</protein>
<dbReference type="OrthoDB" id="3784at2759"/>
<organism evidence="1 2">
    <name type="scientific">Grifola frondosa</name>
    <name type="common">Maitake</name>
    <name type="synonym">Polyporus frondosus</name>
    <dbReference type="NCBI Taxonomy" id="5627"/>
    <lineage>
        <taxon>Eukaryota</taxon>
        <taxon>Fungi</taxon>
        <taxon>Dikarya</taxon>
        <taxon>Basidiomycota</taxon>
        <taxon>Agaricomycotina</taxon>
        <taxon>Agaricomycetes</taxon>
        <taxon>Polyporales</taxon>
        <taxon>Grifolaceae</taxon>
        <taxon>Grifola</taxon>
    </lineage>
</organism>
<name>A0A1C7MHV7_GRIFR</name>
<dbReference type="AlphaFoldDB" id="A0A1C7MHV7"/>
<reference evidence="1 2" key="1">
    <citation type="submission" date="2016-03" db="EMBL/GenBank/DDBJ databases">
        <title>Whole genome sequencing of Grifola frondosa 9006-11.</title>
        <authorList>
            <person name="Min B."/>
            <person name="Park H."/>
            <person name="Kim J.-G."/>
            <person name="Cho H."/>
            <person name="Oh Y.-L."/>
            <person name="Kong W.-S."/>
            <person name="Choi I.-G."/>
        </authorList>
    </citation>
    <scope>NUCLEOTIDE SEQUENCE [LARGE SCALE GENOMIC DNA]</scope>
    <source>
        <strain evidence="1 2">9006-11</strain>
    </source>
</reference>
<comment type="caution">
    <text evidence="1">The sequence shown here is derived from an EMBL/GenBank/DDBJ whole genome shotgun (WGS) entry which is preliminary data.</text>
</comment>
<evidence type="ECO:0000313" key="2">
    <source>
        <dbReference type="Proteomes" id="UP000092993"/>
    </source>
</evidence>
<keyword evidence="2" id="KW-1185">Reference proteome</keyword>
<accession>A0A1C7MHV7</accession>
<dbReference type="EMBL" id="LUGG01000004">
    <property type="protein sequence ID" value="OBZ75966.1"/>
    <property type="molecule type" value="Genomic_DNA"/>
</dbReference>
<evidence type="ECO:0000313" key="1">
    <source>
        <dbReference type="EMBL" id="OBZ75966.1"/>
    </source>
</evidence>
<proteinExistence type="predicted"/>
<sequence>MFSNCRDIVLSGLNGEVARQKTAIRRFGLPFLAQQPACSYEGLIVDDGTSNGTADFALKLALEYPKVIFA</sequence>